<dbReference type="Proteomes" id="UP000828251">
    <property type="component" value="Unassembled WGS sequence"/>
</dbReference>
<dbReference type="InterPro" id="IPR052929">
    <property type="entry name" value="RNase_H-like_EbsB-rel"/>
</dbReference>
<dbReference type="Pfam" id="PF13456">
    <property type="entry name" value="RVT_3"/>
    <property type="match status" value="1"/>
</dbReference>
<dbReference type="GO" id="GO:0004523">
    <property type="term" value="F:RNA-DNA hybrid ribonuclease activity"/>
    <property type="evidence" value="ECO:0007669"/>
    <property type="project" value="InterPro"/>
</dbReference>
<reference evidence="2 3" key="1">
    <citation type="journal article" date="2021" name="Plant Biotechnol. J.">
        <title>Multi-omics assisted identification of the key and species-specific regulatory components of drought-tolerant mechanisms in Gossypium stocksii.</title>
        <authorList>
            <person name="Yu D."/>
            <person name="Ke L."/>
            <person name="Zhang D."/>
            <person name="Wu Y."/>
            <person name="Sun Y."/>
            <person name="Mei J."/>
            <person name="Sun J."/>
            <person name="Sun Y."/>
        </authorList>
    </citation>
    <scope>NUCLEOTIDE SEQUENCE [LARGE SCALE GENOMIC DNA]</scope>
    <source>
        <strain evidence="3">cv. E1</strain>
        <tissue evidence="2">Leaf</tissue>
    </source>
</reference>
<comment type="caution">
    <text evidence="2">The sequence shown here is derived from an EMBL/GenBank/DDBJ whole genome shotgun (WGS) entry which is preliminary data.</text>
</comment>
<keyword evidence="3" id="KW-1185">Reference proteome</keyword>
<evidence type="ECO:0000313" key="2">
    <source>
        <dbReference type="EMBL" id="KAH1039587.1"/>
    </source>
</evidence>
<proteinExistence type="predicted"/>
<dbReference type="GO" id="GO:0003676">
    <property type="term" value="F:nucleic acid binding"/>
    <property type="evidence" value="ECO:0007669"/>
    <property type="project" value="InterPro"/>
</dbReference>
<name>A0A9D3UFA0_9ROSI</name>
<gene>
    <name evidence="2" type="ORF">J1N35_041330</name>
</gene>
<accession>A0A9D3UFA0</accession>
<dbReference type="EMBL" id="JAIQCV010000012">
    <property type="protein sequence ID" value="KAH1039587.1"/>
    <property type="molecule type" value="Genomic_DNA"/>
</dbReference>
<feature type="domain" description="RNase H type-1" evidence="1">
    <location>
        <begin position="98"/>
        <end position="154"/>
    </location>
</feature>
<dbReference type="PANTHER" id="PTHR47074">
    <property type="entry name" value="BNAC02G40300D PROTEIN"/>
    <property type="match status" value="1"/>
</dbReference>
<organism evidence="2 3">
    <name type="scientific">Gossypium stocksii</name>
    <dbReference type="NCBI Taxonomy" id="47602"/>
    <lineage>
        <taxon>Eukaryota</taxon>
        <taxon>Viridiplantae</taxon>
        <taxon>Streptophyta</taxon>
        <taxon>Embryophyta</taxon>
        <taxon>Tracheophyta</taxon>
        <taxon>Spermatophyta</taxon>
        <taxon>Magnoliopsida</taxon>
        <taxon>eudicotyledons</taxon>
        <taxon>Gunneridae</taxon>
        <taxon>Pentapetalae</taxon>
        <taxon>rosids</taxon>
        <taxon>malvids</taxon>
        <taxon>Malvales</taxon>
        <taxon>Malvaceae</taxon>
        <taxon>Malvoideae</taxon>
        <taxon>Gossypium</taxon>
    </lineage>
</organism>
<evidence type="ECO:0000313" key="3">
    <source>
        <dbReference type="Proteomes" id="UP000828251"/>
    </source>
</evidence>
<dbReference type="AlphaFoldDB" id="A0A9D3UFA0"/>
<evidence type="ECO:0000259" key="1">
    <source>
        <dbReference type="Pfam" id="PF13456"/>
    </source>
</evidence>
<dbReference type="InterPro" id="IPR002156">
    <property type="entry name" value="RNaseH_domain"/>
</dbReference>
<protein>
    <recommendedName>
        <fullName evidence="1">RNase H type-1 domain-containing protein</fullName>
    </recommendedName>
</protein>
<sequence length="192" mass="20986">MSVGFQVQFLRGSSPLSKRIANDSQCPRNNQNVEDVNHALCICTFAKDVWKLQLHCGQSGMPGTRLSVLATGAFQSILSTIVHWSLSLVNVVKVNVDDGFVLAQRKACSKVIIRDEYGQILGACSWLTNQVSTVFAAEALAVDCGLHFAYDMGFLLRNRAAYAMARDGLLRGEDCFWVEKAPTLVVAAADED</sequence>
<dbReference type="PANTHER" id="PTHR47074:SF61">
    <property type="entry name" value="RNASE H TYPE-1 DOMAIN-CONTAINING PROTEIN"/>
    <property type="match status" value="1"/>
</dbReference>
<dbReference type="OrthoDB" id="1749932at2759"/>